<organism evidence="1">
    <name type="scientific">bioreactor metagenome</name>
    <dbReference type="NCBI Taxonomy" id="1076179"/>
    <lineage>
        <taxon>unclassified sequences</taxon>
        <taxon>metagenomes</taxon>
        <taxon>ecological metagenomes</taxon>
    </lineage>
</organism>
<accession>A0A645C9A4</accession>
<proteinExistence type="predicted"/>
<sequence length="146" mass="16385">MTNLDFSIKRIVSSESSEYTYMESLLSETFPVYEYRDLNELRKLVDFGSKLSSDLGSELGSNLRSNLSTDFGSKLSSNLVKTLAEKVSDSACEFSSNLVYLEDVPVGFINFWRISLDSGNKNRNNISEDLKNNLSAVTYMVHPINA</sequence>
<comment type="caution">
    <text evidence="1">The sequence shown here is derived from an EMBL/GenBank/DDBJ whole genome shotgun (WGS) entry which is preliminary data.</text>
</comment>
<gene>
    <name evidence="1" type="ORF">SDC9_120443</name>
</gene>
<name>A0A645C9A4_9ZZZZ</name>
<dbReference type="EMBL" id="VSSQ01025381">
    <property type="protein sequence ID" value="MPM73463.1"/>
    <property type="molecule type" value="Genomic_DNA"/>
</dbReference>
<protein>
    <submittedName>
        <fullName evidence="1">Uncharacterized protein</fullName>
    </submittedName>
</protein>
<evidence type="ECO:0000313" key="1">
    <source>
        <dbReference type="EMBL" id="MPM73463.1"/>
    </source>
</evidence>
<reference evidence="1" key="1">
    <citation type="submission" date="2019-08" db="EMBL/GenBank/DDBJ databases">
        <authorList>
            <person name="Kucharzyk K."/>
            <person name="Murdoch R.W."/>
            <person name="Higgins S."/>
            <person name="Loffler F."/>
        </authorList>
    </citation>
    <scope>NUCLEOTIDE SEQUENCE</scope>
</reference>
<dbReference type="AlphaFoldDB" id="A0A645C9A4"/>